<reference evidence="1 2" key="1">
    <citation type="journal article" date="2022" name="bioRxiv">
        <title>Genomics of Preaxostyla Flagellates Illuminates Evolutionary Transitions and the Path Towards Mitochondrial Loss.</title>
        <authorList>
            <person name="Novak L.V.F."/>
            <person name="Treitli S.C."/>
            <person name="Pyrih J."/>
            <person name="Halakuc P."/>
            <person name="Pipaliya S.V."/>
            <person name="Vacek V."/>
            <person name="Brzon O."/>
            <person name="Soukal P."/>
            <person name="Eme L."/>
            <person name="Dacks J.B."/>
            <person name="Karnkowska A."/>
            <person name="Elias M."/>
            <person name="Hampl V."/>
        </authorList>
    </citation>
    <scope>NUCLEOTIDE SEQUENCE [LARGE SCALE GENOMIC DNA]</scope>
    <source>
        <strain evidence="1">NAU3</strain>
        <tissue evidence="1">Gut</tissue>
    </source>
</reference>
<evidence type="ECO:0000313" key="2">
    <source>
        <dbReference type="Proteomes" id="UP001281761"/>
    </source>
</evidence>
<name>A0ABQ9Y2D3_9EUKA</name>
<dbReference type="EMBL" id="JARBJD010000042">
    <property type="protein sequence ID" value="KAK2957902.1"/>
    <property type="molecule type" value="Genomic_DNA"/>
</dbReference>
<protein>
    <submittedName>
        <fullName evidence="1">Uncharacterized protein</fullName>
    </submittedName>
</protein>
<organism evidence="1 2">
    <name type="scientific">Blattamonas nauphoetae</name>
    <dbReference type="NCBI Taxonomy" id="2049346"/>
    <lineage>
        <taxon>Eukaryota</taxon>
        <taxon>Metamonada</taxon>
        <taxon>Preaxostyla</taxon>
        <taxon>Oxymonadida</taxon>
        <taxon>Blattamonas</taxon>
    </lineage>
</organism>
<keyword evidence="2" id="KW-1185">Reference proteome</keyword>
<proteinExistence type="predicted"/>
<accession>A0ABQ9Y2D3</accession>
<sequence>MTTPISFETCSSTLDKGDWISISSADLVLFLSSSLASLKPSPQTSPYSSLEKKKWFGVDTLTSSEGSLLFYWYPHTSAEQSTHIHADGEDHALCGRESLPCSSFNRTLSHPNANNKFMIDTAMTLKEGLTITADTILTSTASKQTITTTSAASIAIGQNSFTLLDLSLIGSSRTAPFLSLSSSGSLILNSCSFSSFSNTFNDGSVLSGVLGSTAKLEISDCTFEKCKSAGNGGVIAVDVCDLTTPSNLVLSSVSFGEAGTDEANLCGSGKLGQNVYVVSLPTQRPTLKHIFASVLPLKPANDAGFFSSSEMNRIEFGEKSSGVVSAIGSLLFVVFSYDGGDLTVDESSAITHSLCGHSFLPCSSLSTGYSFVKKHGETDGRLLVRGGVSLDATITTTDKTVTMTSTGEVETLSVGSGKYLWICGGSLTVSSLAFVNASESFDDTLFVLSGVGSLSLSECSFTGFSSTVKGSVISGDVGGGLEVSGCSFVSCSSSQNEGDWISITSADLVSFLASSLASLKPSPQTSPYSNLEKKKWFGVDTLTSSDGSLLFYWYPHTSAAQSTHIHADGEDHALCGRESLPCSSFNRTLSQRNTNCKFVVDSAMALEEGLTITADTILTSTTSKQTITSTSAASITVGQISLTLLDLSLTGSSRTSFISLSFASSVVLIGDCSFSSFTLSAALIDFTAGSLSLSSTKFHQIARSDGDGSVLEVEMIEGMELEVDDVELSDVTTQNGAANGFFISFIKITDHSTIPAFSLHNLKYSSSSSSNSEGAFVWIEGNDLDEWIAYGDARFTGSYDTGMSNEWLWTVDHATSLNVSLLFYLIAGSGAIGVATEGLDLEKCGHNSVWCRSLEHSLNRASTVLTTTLHVMREVSVENSVEMGGVTVKGLPVMSSIVLSSSGCLREETGDTVQFESLLFEIETEGRTQPVFCVTSGSLTLSSLSFVSSNTANVLSSQLIHSTAPISLTNVNVSSVSLSGVALIESWSDVLVDGCRFRSISRSTGLGSVIEANISVSTVIKILHTTFENCRSESTSTWILLKGVNTMASEVSSWEGTLSRSSDRNGVMVADSDESNLYSLIDILFPPAVSNVFVGGRGIDDLTSCGDESAPCRTISFGFEVGLIRKDSSETVAVSLIDQAGIGRCVWVGSESLLITAVIGRPRLVVEDDLEKDMDGSGVVNVEEGSVTLSDLTLLLPTFASPTTAVRPVSLIFGSGTVLFSNILVSQSSTQSVDLGLCWIVGGSLSLEQIRISQIEMSEDVCLIVAVSETKPLLCSIVESEITRTSTTNSALLVFSSSSPLSHCQILDCLFSHSTNTQRRTQSESAGSLLTISTKQADLSMEDTTFEECWMIPSSSAASILHVTVFTHPSHSVSTVRVIRCKFLSSQSASLPSSFILFSLHSPHACVLFEDSLFFESSKTNTNGGVLIEYGTGLPIVIRRRTVFKRCTVILSEIQAQSSNHKNLHDEL</sequence>
<comment type="caution">
    <text evidence="1">The sequence shown here is derived from an EMBL/GenBank/DDBJ whole genome shotgun (WGS) entry which is preliminary data.</text>
</comment>
<dbReference type="Proteomes" id="UP001281761">
    <property type="component" value="Unassembled WGS sequence"/>
</dbReference>
<evidence type="ECO:0000313" key="1">
    <source>
        <dbReference type="EMBL" id="KAK2957902.1"/>
    </source>
</evidence>
<gene>
    <name evidence="1" type="ORF">BLNAU_7078</name>
</gene>